<dbReference type="EMBL" id="CP130319">
    <property type="protein sequence ID" value="WNR43773.1"/>
    <property type="molecule type" value="Genomic_DNA"/>
</dbReference>
<name>A0AA96RHZ3_9BACL</name>
<feature type="transmembrane region" description="Helical" evidence="7">
    <location>
        <begin position="16"/>
        <end position="38"/>
    </location>
</feature>
<dbReference type="PANTHER" id="PTHR32309">
    <property type="entry name" value="TYROSINE-PROTEIN KINASE"/>
    <property type="match status" value="1"/>
</dbReference>
<proteinExistence type="inferred from homology"/>
<dbReference type="Proteomes" id="UP001304650">
    <property type="component" value="Chromosome"/>
</dbReference>
<evidence type="ECO:0000313" key="9">
    <source>
        <dbReference type="EMBL" id="WNR43773.1"/>
    </source>
</evidence>
<dbReference type="AlphaFoldDB" id="A0AA96RHZ3"/>
<reference evidence="9" key="1">
    <citation type="submission" date="2022-02" db="EMBL/GenBank/DDBJ databases">
        <title>Paenibacillus sp. MBLB1832 Whole Genome Shotgun Sequencing.</title>
        <authorList>
            <person name="Hwang C.Y."/>
            <person name="Cho E.-S."/>
            <person name="Seo M.-J."/>
        </authorList>
    </citation>
    <scope>NUCLEOTIDE SEQUENCE</scope>
    <source>
        <strain evidence="9">MBLB1832</strain>
    </source>
</reference>
<dbReference type="Pfam" id="PF02706">
    <property type="entry name" value="Wzz"/>
    <property type="match status" value="1"/>
</dbReference>
<evidence type="ECO:0000256" key="3">
    <source>
        <dbReference type="ARBA" id="ARBA00022475"/>
    </source>
</evidence>
<evidence type="ECO:0000256" key="6">
    <source>
        <dbReference type="ARBA" id="ARBA00023136"/>
    </source>
</evidence>
<dbReference type="RefSeq" id="WP_314798553.1">
    <property type="nucleotide sequence ID" value="NZ_CP130319.1"/>
</dbReference>
<accession>A0AA96RHZ3</accession>
<evidence type="ECO:0000256" key="5">
    <source>
        <dbReference type="ARBA" id="ARBA00022989"/>
    </source>
</evidence>
<evidence type="ECO:0000259" key="8">
    <source>
        <dbReference type="Pfam" id="PF02706"/>
    </source>
</evidence>
<keyword evidence="5 7" id="KW-1133">Transmembrane helix</keyword>
<organism evidence="9 10">
    <name type="scientific">Paenibacillus roseopurpureus</name>
    <dbReference type="NCBI Taxonomy" id="2918901"/>
    <lineage>
        <taxon>Bacteria</taxon>
        <taxon>Bacillati</taxon>
        <taxon>Bacillota</taxon>
        <taxon>Bacilli</taxon>
        <taxon>Bacillales</taxon>
        <taxon>Paenibacillaceae</taxon>
        <taxon>Paenibacillus</taxon>
    </lineage>
</organism>
<keyword evidence="10" id="KW-1185">Reference proteome</keyword>
<feature type="domain" description="Polysaccharide chain length determinant N-terminal" evidence="8">
    <location>
        <begin position="2"/>
        <end position="92"/>
    </location>
</feature>
<evidence type="ECO:0000313" key="10">
    <source>
        <dbReference type="Proteomes" id="UP001304650"/>
    </source>
</evidence>
<protein>
    <submittedName>
        <fullName evidence="9">Wzz/FepE/Etk N-terminal domain-containing protein</fullName>
    </submittedName>
</protein>
<comment type="similarity">
    <text evidence="2">Belongs to the CpsC/CapA family.</text>
</comment>
<dbReference type="PANTHER" id="PTHR32309:SF13">
    <property type="entry name" value="FERRIC ENTEROBACTIN TRANSPORT PROTEIN FEPE"/>
    <property type="match status" value="1"/>
</dbReference>
<keyword evidence="6 7" id="KW-0472">Membrane</keyword>
<comment type="subcellular location">
    <subcellularLocation>
        <location evidence="1">Cell membrane</location>
        <topology evidence="1">Multi-pass membrane protein</topology>
    </subcellularLocation>
</comment>
<dbReference type="InterPro" id="IPR003856">
    <property type="entry name" value="LPS_length_determ_N"/>
</dbReference>
<dbReference type="GO" id="GO:0005886">
    <property type="term" value="C:plasma membrane"/>
    <property type="evidence" value="ECO:0007669"/>
    <property type="project" value="UniProtKB-SubCell"/>
</dbReference>
<evidence type="ECO:0000256" key="7">
    <source>
        <dbReference type="SAM" id="Phobius"/>
    </source>
</evidence>
<sequence length="251" mass="27768">MEIELKQYVALVQKKLWFIASLVLLASVAAGFVSYYVVTPRYEASSKLIVNKSIETQGRDDINFDSLRTNAMLVKTYKEIIQTPAILDQVVVKYPELGLTAKDLLDMIRVSSTIDTQVMTISITSLSYEKAAKTVNAVSEVFKSTIPSIMKVDNVVILNEAKPDESVKPVSPNVKINVAIVFVISFMLALGFVFLQDYLDDSIKSERDIELFLGLPTLATISMVRPDELIGKTAAKSTRMVGDTVYANANQ</sequence>
<dbReference type="InterPro" id="IPR050445">
    <property type="entry name" value="Bact_polysacc_biosynth/exp"/>
</dbReference>
<dbReference type="KEGG" id="proo:MJB10_22130"/>
<evidence type="ECO:0000256" key="1">
    <source>
        <dbReference type="ARBA" id="ARBA00004651"/>
    </source>
</evidence>
<feature type="transmembrane region" description="Helical" evidence="7">
    <location>
        <begin position="176"/>
        <end position="195"/>
    </location>
</feature>
<evidence type="ECO:0000256" key="2">
    <source>
        <dbReference type="ARBA" id="ARBA00006683"/>
    </source>
</evidence>
<gene>
    <name evidence="9" type="ORF">MJB10_22130</name>
</gene>
<keyword evidence="3" id="KW-1003">Cell membrane</keyword>
<dbReference type="GO" id="GO:0004713">
    <property type="term" value="F:protein tyrosine kinase activity"/>
    <property type="evidence" value="ECO:0007669"/>
    <property type="project" value="TreeGrafter"/>
</dbReference>
<keyword evidence="4 7" id="KW-0812">Transmembrane</keyword>
<evidence type="ECO:0000256" key="4">
    <source>
        <dbReference type="ARBA" id="ARBA00022692"/>
    </source>
</evidence>